<evidence type="ECO:0000313" key="2">
    <source>
        <dbReference type="Proteomes" id="UP000789702"/>
    </source>
</evidence>
<organism evidence="1 2">
    <name type="scientific">Dentiscutata heterogama</name>
    <dbReference type="NCBI Taxonomy" id="1316150"/>
    <lineage>
        <taxon>Eukaryota</taxon>
        <taxon>Fungi</taxon>
        <taxon>Fungi incertae sedis</taxon>
        <taxon>Mucoromycota</taxon>
        <taxon>Glomeromycotina</taxon>
        <taxon>Glomeromycetes</taxon>
        <taxon>Diversisporales</taxon>
        <taxon>Gigasporaceae</taxon>
        <taxon>Dentiscutata</taxon>
    </lineage>
</organism>
<name>A0ACA9QH25_9GLOM</name>
<evidence type="ECO:0000313" key="1">
    <source>
        <dbReference type="EMBL" id="CAG8751902.1"/>
    </source>
</evidence>
<protein>
    <submittedName>
        <fullName evidence="1">4354_t:CDS:1</fullName>
    </submittedName>
</protein>
<feature type="non-terminal residue" evidence="1">
    <location>
        <position position="1"/>
    </location>
</feature>
<dbReference type="Proteomes" id="UP000789702">
    <property type="component" value="Unassembled WGS sequence"/>
</dbReference>
<proteinExistence type="predicted"/>
<dbReference type="EMBL" id="CAJVPU010046572">
    <property type="protein sequence ID" value="CAG8751902.1"/>
    <property type="molecule type" value="Genomic_DNA"/>
</dbReference>
<gene>
    <name evidence="1" type="ORF">DHETER_LOCUS14689</name>
</gene>
<reference evidence="1" key="1">
    <citation type="submission" date="2021-06" db="EMBL/GenBank/DDBJ databases">
        <authorList>
            <person name="Kallberg Y."/>
            <person name="Tangrot J."/>
            <person name="Rosling A."/>
        </authorList>
    </citation>
    <scope>NUCLEOTIDE SEQUENCE</scope>
    <source>
        <strain evidence="1">IL203A</strain>
    </source>
</reference>
<comment type="caution">
    <text evidence="1">The sequence shown here is derived from an EMBL/GenBank/DDBJ whole genome shotgun (WGS) entry which is preliminary data.</text>
</comment>
<accession>A0ACA9QH25</accession>
<sequence>QWKRYGQEVYRIWNAQLSSLSRRDEIISDTELERHDDSRITESGQYLQEQFMNNDDNQMDIDAEIQEMIDSAMPSNERSPHVQLYVVDVFLDFVGAWPVDLQF</sequence>
<keyword evidence="2" id="KW-1185">Reference proteome</keyword>